<comment type="caution">
    <text evidence="1">The sequence shown here is derived from an EMBL/GenBank/DDBJ whole genome shotgun (WGS) entry which is preliminary data.</text>
</comment>
<dbReference type="OrthoDB" id="1422788at2"/>
<name>G2EFP3_9FLAO</name>
<dbReference type="InterPro" id="IPR013211">
    <property type="entry name" value="LVIVD"/>
</dbReference>
<evidence type="ECO:0000313" key="2">
    <source>
        <dbReference type="Proteomes" id="UP000003730"/>
    </source>
</evidence>
<proteinExistence type="predicted"/>
<organism evidence="1 2">
    <name type="scientific">Bizionia argentinensis JUB59</name>
    <dbReference type="NCBI Taxonomy" id="1046627"/>
    <lineage>
        <taxon>Bacteria</taxon>
        <taxon>Pseudomonadati</taxon>
        <taxon>Bacteroidota</taxon>
        <taxon>Flavobacteriia</taxon>
        <taxon>Flavobacteriales</taxon>
        <taxon>Flavobacteriaceae</taxon>
        <taxon>Bizionia</taxon>
    </lineage>
</organism>
<dbReference type="STRING" id="1046627.BZARG_2525"/>
<evidence type="ECO:0000313" key="1">
    <source>
        <dbReference type="EMBL" id="EGV42742.1"/>
    </source>
</evidence>
<evidence type="ECO:0008006" key="3">
    <source>
        <dbReference type="Google" id="ProtNLM"/>
    </source>
</evidence>
<dbReference type="Pfam" id="PF08309">
    <property type="entry name" value="LVIVD"/>
    <property type="match status" value="2"/>
</dbReference>
<dbReference type="SUPFAM" id="SSF63825">
    <property type="entry name" value="YWTD domain"/>
    <property type="match status" value="1"/>
</dbReference>
<dbReference type="EMBL" id="AFXZ01000044">
    <property type="protein sequence ID" value="EGV42742.1"/>
    <property type="molecule type" value="Genomic_DNA"/>
</dbReference>
<dbReference type="Proteomes" id="UP000003730">
    <property type="component" value="Unassembled WGS sequence"/>
</dbReference>
<dbReference type="PROSITE" id="PS51257">
    <property type="entry name" value="PROKAR_LIPOPROTEIN"/>
    <property type="match status" value="1"/>
</dbReference>
<gene>
    <name evidence="1" type="ORF">BZARG_2525</name>
</gene>
<dbReference type="RefSeq" id="WP_008638560.1">
    <property type="nucleotide sequence ID" value="NZ_AFXZ01000044.1"/>
</dbReference>
<sequence length="481" mass="52210">MKNIQIVLFLIIATFLGCSNQNGEGSYPDNPCEVGEQGMYLNETNGTNDLNLHFDNSLVVVQYVTGHPDGDYYHMYSVQSTPTMDFYTFAIQPGDTSTLDQNFNSTAGSYLVMDGTPYPQNNNVVTNTIIGGSQVGDAVKIEFSGDYIPGAPFDPTKMSGEMCVTIDEVVSYNEFVYITDGANLKVVNVTNPLSPSLATNVSLPSSHYVKVINKSVAIVGQTDATEPYLNTINITNPESSYVAATTSKSTSNTILTEAIKLDNKVVLTDQHSRNKLFVTASNDMEEIGDAHGGFCVTNMNNDYLVLLDGLGASAYKIGYNFNLTFPFLPSNVSVLWTSLVGNRFDRIENDGQYAYLANVEGQKLVKLEVNASAINQLSVLNIGGHPSALEIYNNYAFITMSPTLTAPYNAGFDGIKMIDLNTMQVIDSVVLTNASGIVVKGIYAYVTDGNGLHIYDISAGNLDLISTFNQGYGNYISLLNY</sequence>
<accession>G2EFP3</accession>
<protein>
    <recommendedName>
        <fullName evidence="3">LVIVD repeat-containing protein</fullName>
    </recommendedName>
</protein>
<reference evidence="1 2" key="1">
    <citation type="journal article" date="2008" name="Int. J. Syst. Evol. Microbiol.">
        <title>Bizionia argentinensis sp. nov., isolated from surface marine water in Antarctica.</title>
        <authorList>
            <person name="Bercovich A."/>
            <person name="Vazquez S.C."/>
            <person name="Yankilevich P."/>
            <person name="Coria S.H."/>
            <person name="Foti M."/>
            <person name="Hernandez E."/>
            <person name="Vidal A."/>
            <person name="Ruberto L."/>
            <person name="Melo C."/>
            <person name="Marenssi S."/>
            <person name="Criscuolo M."/>
            <person name="Memoli M."/>
            <person name="Arguelles M."/>
            <person name="Mac Cormack W.P."/>
        </authorList>
    </citation>
    <scope>NUCLEOTIDE SEQUENCE [LARGE SCALE GENOMIC DNA]</scope>
    <source>
        <strain evidence="1 2">JUB59</strain>
    </source>
</reference>
<keyword evidence="2" id="KW-1185">Reference proteome</keyword>
<dbReference type="AlphaFoldDB" id="G2EFP3"/>